<evidence type="ECO:0000256" key="1">
    <source>
        <dbReference type="ARBA" id="ARBA00004123"/>
    </source>
</evidence>
<evidence type="ECO:0000313" key="5">
    <source>
        <dbReference type="EMBL" id="KAK4356101.1"/>
    </source>
</evidence>
<sequence>MIIEEVLETPTHLIPNSVHKYVTSQQDLIAKEINNNVDRMQKRDTMEGTKDDKIPDEYGHFETESEEEMEDYKSQILCFSELIKGHNGKSGVPYLVGDEHLYGYQFEDLVNRRNGIEIHVHNGSCNNLMSLIEASLLVTTVGNLANRYLQELAYRLPQHYQLDNISVNEIMVIQYTNVRLCSYHPFNIIGNNTKRKEASLVFPKWTKWDEMGEVLIFLLTAGNENLNVSNAHREKPIGVFRQMPNPENHVIEKLSQELGLGTKQVKNWFYHKRYDIQSAANTAVYFHSVPAQNFQQQLLQNKGRNMCLCRAQFLPKCRSDYSSN</sequence>
<dbReference type="EMBL" id="JAVYJV010000013">
    <property type="protein sequence ID" value="KAK4356101.1"/>
    <property type="molecule type" value="Genomic_DNA"/>
</dbReference>
<keyword evidence="2 3" id="KW-0371">Homeobox</keyword>
<evidence type="ECO:0000256" key="2">
    <source>
        <dbReference type="PROSITE-ProRule" id="PRU00108"/>
    </source>
</evidence>
<keyword evidence="2 3" id="KW-0539">Nucleus</keyword>
<comment type="subcellular location">
    <subcellularLocation>
        <location evidence="1 2 3">Nucleus</location>
    </subcellularLocation>
</comment>
<dbReference type="InterPro" id="IPR001356">
    <property type="entry name" value="HD"/>
</dbReference>
<evidence type="ECO:0000256" key="3">
    <source>
        <dbReference type="RuleBase" id="RU000682"/>
    </source>
</evidence>
<dbReference type="GO" id="GO:0005634">
    <property type="term" value="C:nucleus"/>
    <property type="evidence" value="ECO:0007669"/>
    <property type="project" value="UniProtKB-SubCell"/>
</dbReference>
<dbReference type="PROSITE" id="PS50071">
    <property type="entry name" value="HOMEOBOX_2"/>
    <property type="match status" value="1"/>
</dbReference>
<reference evidence="5" key="1">
    <citation type="submission" date="2023-12" db="EMBL/GenBank/DDBJ databases">
        <title>Genome assembly of Anisodus tanguticus.</title>
        <authorList>
            <person name="Wang Y.-J."/>
        </authorList>
    </citation>
    <scope>NUCLEOTIDE SEQUENCE</scope>
    <source>
        <strain evidence="5">KB-2021</strain>
        <tissue evidence="5">Leaf</tissue>
    </source>
</reference>
<protein>
    <recommendedName>
        <fullName evidence="4">Homeobox domain-containing protein</fullName>
    </recommendedName>
</protein>
<dbReference type="GO" id="GO:0003677">
    <property type="term" value="F:DNA binding"/>
    <property type="evidence" value="ECO:0007669"/>
    <property type="project" value="UniProtKB-UniRule"/>
</dbReference>
<evidence type="ECO:0000313" key="6">
    <source>
        <dbReference type="Proteomes" id="UP001291623"/>
    </source>
</evidence>
<dbReference type="Proteomes" id="UP001291623">
    <property type="component" value="Unassembled WGS sequence"/>
</dbReference>
<dbReference type="Gene3D" id="1.10.10.60">
    <property type="entry name" value="Homeodomain-like"/>
    <property type="match status" value="1"/>
</dbReference>
<accession>A0AAE1RQT1</accession>
<proteinExistence type="predicted"/>
<dbReference type="CDD" id="cd00086">
    <property type="entry name" value="homeodomain"/>
    <property type="match status" value="1"/>
</dbReference>
<gene>
    <name evidence="5" type="ORF">RND71_025072</name>
</gene>
<organism evidence="5 6">
    <name type="scientific">Anisodus tanguticus</name>
    <dbReference type="NCBI Taxonomy" id="243964"/>
    <lineage>
        <taxon>Eukaryota</taxon>
        <taxon>Viridiplantae</taxon>
        <taxon>Streptophyta</taxon>
        <taxon>Embryophyta</taxon>
        <taxon>Tracheophyta</taxon>
        <taxon>Spermatophyta</taxon>
        <taxon>Magnoliopsida</taxon>
        <taxon>eudicotyledons</taxon>
        <taxon>Gunneridae</taxon>
        <taxon>Pentapetalae</taxon>
        <taxon>asterids</taxon>
        <taxon>lamiids</taxon>
        <taxon>Solanales</taxon>
        <taxon>Solanaceae</taxon>
        <taxon>Solanoideae</taxon>
        <taxon>Hyoscyameae</taxon>
        <taxon>Anisodus</taxon>
    </lineage>
</organism>
<feature type="DNA-binding region" description="Homeobox" evidence="2">
    <location>
        <begin position="242"/>
        <end position="280"/>
    </location>
</feature>
<feature type="domain" description="Homeobox" evidence="4">
    <location>
        <begin position="240"/>
        <end position="279"/>
    </location>
</feature>
<dbReference type="SUPFAM" id="SSF46689">
    <property type="entry name" value="Homeodomain-like"/>
    <property type="match status" value="1"/>
</dbReference>
<keyword evidence="2 3" id="KW-0238">DNA-binding</keyword>
<dbReference type="AlphaFoldDB" id="A0AAE1RQT1"/>
<keyword evidence="6" id="KW-1185">Reference proteome</keyword>
<dbReference type="InterPro" id="IPR009057">
    <property type="entry name" value="Homeodomain-like_sf"/>
</dbReference>
<name>A0AAE1RQT1_9SOLA</name>
<comment type="caution">
    <text evidence="5">The sequence shown here is derived from an EMBL/GenBank/DDBJ whole genome shotgun (WGS) entry which is preliminary data.</text>
</comment>
<dbReference type="Pfam" id="PF00046">
    <property type="entry name" value="Homeodomain"/>
    <property type="match status" value="1"/>
</dbReference>
<evidence type="ECO:0000259" key="4">
    <source>
        <dbReference type="PROSITE" id="PS50071"/>
    </source>
</evidence>